<proteinExistence type="predicted"/>
<dbReference type="InterPro" id="IPR002018">
    <property type="entry name" value="CarbesteraseB"/>
</dbReference>
<dbReference type="SUPFAM" id="SSF53474">
    <property type="entry name" value="alpha/beta-Hydrolases"/>
    <property type="match status" value="1"/>
</dbReference>
<sequence length="199" mass="22675">MEGLQFFGSLDFLSGITNWEGFSLTHVIQNDINDLYKPQPLSETIDNWLTPLLIKSLFPKEIQQLVLNRYTNWDDPFSPEIVREQILQLLGNVSYNVSNIRAALLHFKHEYDTGSGNYLYHFVAEPPNHAVETPSLINGATHADDLLGLVEIDNFDNYTDLQRSVGLHNDVLGEPCKNRVRIVTFILNMVHVVVLNQNV</sequence>
<dbReference type="InterPro" id="IPR029058">
    <property type="entry name" value="AB_hydrolase_fold"/>
</dbReference>
<dbReference type="Proteomes" id="UP001164746">
    <property type="component" value="Chromosome 9"/>
</dbReference>
<dbReference type="Gene3D" id="3.40.50.1820">
    <property type="entry name" value="alpha/beta hydrolase"/>
    <property type="match status" value="1"/>
</dbReference>
<dbReference type="EMBL" id="CP111020">
    <property type="protein sequence ID" value="WAR14369.1"/>
    <property type="molecule type" value="Genomic_DNA"/>
</dbReference>
<organism evidence="2 3">
    <name type="scientific">Mya arenaria</name>
    <name type="common">Soft-shell clam</name>
    <dbReference type="NCBI Taxonomy" id="6604"/>
    <lineage>
        <taxon>Eukaryota</taxon>
        <taxon>Metazoa</taxon>
        <taxon>Spiralia</taxon>
        <taxon>Lophotrochozoa</taxon>
        <taxon>Mollusca</taxon>
        <taxon>Bivalvia</taxon>
        <taxon>Autobranchia</taxon>
        <taxon>Heteroconchia</taxon>
        <taxon>Euheterodonta</taxon>
        <taxon>Imparidentia</taxon>
        <taxon>Neoheterodontei</taxon>
        <taxon>Myida</taxon>
        <taxon>Myoidea</taxon>
        <taxon>Myidae</taxon>
        <taxon>Mya</taxon>
    </lineage>
</organism>
<reference evidence="2" key="1">
    <citation type="submission" date="2022-11" db="EMBL/GenBank/DDBJ databases">
        <title>Centuries of genome instability and evolution in soft-shell clam transmissible cancer (bioRxiv).</title>
        <authorList>
            <person name="Hart S.F.M."/>
            <person name="Yonemitsu M.A."/>
            <person name="Giersch R.M."/>
            <person name="Beal B.F."/>
            <person name="Arriagada G."/>
            <person name="Davis B.W."/>
            <person name="Ostrander E.A."/>
            <person name="Goff S.P."/>
            <person name="Metzger M.J."/>
        </authorList>
    </citation>
    <scope>NUCLEOTIDE SEQUENCE</scope>
    <source>
        <strain evidence="2">MELC-2E11</strain>
        <tissue evidence="2">Siphon/mantle</tissue>
    </source>
</reference>
<evidence type="ECO:0000259" key="1">
    <source>
        <dbReference type="Pfam" id="PF00135"/>
    </source>
</evidence>
<protein>
    <recommendedName>
        <fullName evidence="1">Carboxylesterase type B domain-containing protein</fullName>
    </recommendedName>
</protein>
<accession>A0ABY7EZ42</accession>
<evidence type="ECO:0000313" key="3">
    <source>
        <dbReference type="Proteomes" id="UP001164746"/>
    </source>
</evidence>
<name>A0ABY7EZ42_MYAAR</name>
<feature type="domain" description="Carboxylesterase type B" evidence="1">
    <location>
        <begin position="10"/>
        <end position="150"/>
    </location>
</feature>
<gene>
    <name evidence="2" type="ORF">MAR_004474</name>
</gene>
<keyword evidence="3" id="KW-1185">Reference proteome</keyword>
<evidence type="ECO:0000313" key="2">
    <source>
        <dbReference type="EMBL" id="WAR14369.1"/>
    </source>
</evidence>
<dbReference type="Pfam" id="PF00135">
    <property type="entry name" value="COesterase"/>
    <property type="match status" value="1"/>
</dbReference>